<dbReference type="RefSeq" id="WP_184198824.1">
    <property type="nucleotide sequence ID" value="NZ_JACIIV010000012.1"/>
</dbReference>
<comment type="caution">
    <text evidence="8">The sequence shown here is derived from an EMBL/GenBank/DDBJ whole genome shotgun (WGS) entry which is preliminary data.</text>
</comment>
<keyword evidence="3" id="KW-0479">Metal-binding</keyword>
<name>A0A841LEZ0_9SPHN</name>
<evidence type="ECO:0000256" key="2">
    <source>
        <dbReference type="ARBA" id="ARBA00001946"/>
    </source>
</evidence>
<dbReference type="InterPro" id="IPR045121">
    <property type="entry name" value="CoAse"/>
</dbReference>
<evidence type="ECO:0000256" key="1">
    <source>
        <dbReference type="ARBA" id="ARBA00001936"/>
    </source>
</evidence>
<proteinExistence type="predicted"/>
<comment type="cofactor">
    <cofactor evidence="2">
        <name>Mg(2+)</name>
        <dbReference type="ChEBI" id="CHEBI:18420"/>
    </cofactor>
</comment>
<evidence type="ECO:0000313" key="9">
    <source>
        <dbReference type="Proteomes" id="UP000538147"/>
    </source>
</evidence>
<feature type="domain" description="Nudix hydrolase" evidence="7">
    <location>
        <begin position="39"/>
        <end position="169"/>
    </location>
</feature>
<keyword evidence="4" id="KW-0378">Hydrolase</keyword>
<comment type="cofactor">
    <cofactor evidence="1">
        <name>Mn(2+)</name>
        <dbReference type="ChEBI" id="CHEBI:29035"/>
    </cofactor>
</comment>
<evidence type="ECO:0000256" key="4">
    <source>
        <dbReference type="ARBA" id="ARBA00022801"/>
    </source>
</evidence>
<dbReference type="GO" id="GO:0010945">
    <property type="term" value="F:coenzyme A diphosphatase activity"/>
    <property type="evidence" value="ECO:0007669"/>
    <property type="project" value="InterPro"/>
</dbReference>
<dbReference type="SUPFAM" id="SSF55811">
    <property type="entry name" value="Nudix"/>
    <property type="match status" value="1"/>
</dbReference>
<keyword evidence="9" id="KW-1185">Reference proteome</keyword>
<accession>A0A841LEZ0</accession>
<dbReference type="CDD" id="cd03426">
    <property type="entry name" value="NUDIX_CoAse_Nudt7"/>
    <property type="match status" value="1"/>
</dbReference>
<gene>
    <name evidence="8" type="ORF">FHS79_001901</name>
</gene>
<organism evidence="8 9">
    <name type="scientific">Polymorphobacter multimanifer</name>
    <dbReference type="NCBI Taxonomy" id="1070431"/>
    <lineage>
        <taxon>Bacteria</taxon>
        <taxon>Pseudomonadati</taxon>
        <taxon>Pseudomonadota</taxon>
        <taxon>Alphaproteobacteria</taxon>
        <taxon>Sphingomonadales</taxon>
        <taxon>Sphingosinicellaceae</taxon>
        <taxon>Polymorphobacter</taxon>
    </lineage>
</organism>
<dbReference type="PROSITE" id="PS51462">
    <property type="entry name" value="NUDIX"/>
    <property type="match status" value="1"/>
</dbReference>
<dbReference type="AlphaFoldDB" id="A0A841LEZ0"/>
<dbReference type="PANTHER" id="PTHR12992:SF11">
    <property type="entry name" value="MITOCHONDRIAL COENZYME A DIPHOSPHATASE NUDT8"/>
    <property type="match status" value="1"/>
</dbReference>
<dbReference type="EMBL" id="JACIIV010000012">
    <property type="protein sequence ID" value="MBB6227722.1"/>
    <property type="molecule type" value="Genomic_DNA"/>
</dbReference>
<dbReference type="NCBIfam" id="NF007980">
    <property type="entry name" value="PRK10707.1"/>
    <property type="match status" value="1"/>
</dbReference>
<reference evidence="8 9" key="1">
    <citation type="submission" date="2020-08" db="EMBL/GenBank/DDBJ databases">
        <title>Genomic Encyclopedia of Type Strains, Phase IV (KMG-IV): sequencing the most valuable type-strain genomes for metagenomic binning, comparative biology and taxonomic classification.</title>
        <authorList>
            <person name="Goeker M."/>
        </authorList>
    </citation>
    <scope>NUCLEOTIDE SEQUENCE [LARGE SCALE GENOMIC DNA]</scope>
    <source>
        <strain evidence="8 9">DSM 102189</strain>
    </source>
</reference>
<evidence type="ECO:0000259" key="7">
    <source>
        <dbReference type="PROSITE" id="PS51462"/>
    </source>
</evidence>
<dbReference type="GO" id="GO:0046872">
    <property type="term" value="F:metal ion binding"/>
    <property type="evidence" value="ECO:0007669"/>
    <property type="project" value="UniProtKB-KW"/>
</dbReference>
<dbReference type="PANTHER" id="PTHR12992">
    <property type="entry name" value="NUDIX HYDROLASE"/>
    <property type="match status" value="1"/>
</dbReference>
<dbReference type="Proteomes" id="UP000538147">
    <property type="component" value="Unassembled WGS sequence"/>
</dbReference>
<dbReference type="Pfam" id="PF00293">
    <property type="entry name" value="NUDIX"/>
    <property type="match status" value="1"/>
</dbReference>
<dbReference type="InterPro" id="IPR015797">
    <property type="entry name" value="NUDIX_hydrolase-like_dom_sf"/>
</dbReference>
<evidence type="ECO:0000313" key="8">
    <source>
        <dbReference type="EMBL" id="MBB6227722.1"/>
    </source>
</evidence>
<dbReference type="Gene3D" id="3.90.79.10">
    <property type="entry name" value="Nucleoside Triphosphate Pyrophosphohydrolase"/>
    <property type="match status" value="1"/>
</dbReference>
<keyword evidence="5" id="KW-0460">Magnesium</keyword>
<dbReference type="InterPro" id="IPR000086">
    <property type="entry name" value="NUDIX_hydrolase_dom"/>
</dbReference>
<evidence type="ECO:0000256" key="5">
    <source>
        <dbReference type="ARBA" id="ARBA00022842"/>
    </source>
</evidence>
<keyword evidence="6" id="KW-0464">Manganese</keyword>
<sequence>MPIEALRAALLAGASADGFGGDHAVSGHPEEPPEIRGALARAAVLMAVTTEREPQLLLTRRQAHLKRHAGQIAFPGGRMDAGDASLVVTALREAEEEVALAREHVEVLGMLENYTTGTGFAVTPVVGLVPPGLLLHAHAGEVAEMFHVPLAHVLDPRNHELRMGEWLGKPRRTFVIRHGGREIWGATAGMIVNLSKRIRL</sequence>
<evidence type="ECO:0000256" key="6">
    <source>
        <dbReference type="ARBA" id="ARBA00023211"/>
    </source>
</evidence>
<evidence type="ECO:0000256" key="3">
    <source>
        <dbReference type="ARBA" id="ARBA00022723"/>
    </source>
</evidence>
<protein>
    <submittedName>
        <fullName evidence="8">8-oxo-dGTP pyrophosphatase MutT (NUDIX family)</fullName>
    </submittedName>
</protein>